<dbReference type="RefSeq" id="WP_134357280.1">
    <property type="nucleotide sequence ID" value="NZ_CP038033.1"/>
</dbReference>
<dbReference type="PROSITE" id="PS00018">
    <property type="entry name" value="EF_HAND_1"/>
    <property type="match status" value="1"/>
</dbReference>
<keyword evidence="1" id="KW-0732">Signal</keyword>
<dbReference type="Gene3D" id="1.10.238.10">
    <property type="entry name" value="EF-hand"/>
    <property type="match status" value="1"/>
</dbReference>
<dbReference type="KEGG" id="nwr:E3U44_06470"/>
<gene>
    <name evidence="3" type="ORF">E3U44_06470</name>
</gene>
<evidence type="ECO:0000313" key="3">
    <source>
        <dbReference type="EMBL" id="QBQ54187.1"/>
    </source>
</evidence>
<evidence type="ECO:0000313" key="4">
    <source>
        <dbReference type="Proteomes" id="UP000294325"/>
    </source>
</evidence>
<reference evidence="3 4" key="1">
    <citation type="submission" date="2019-03" db="EMBL/GenBank/DDBJ databases">
        <title>The genome sequence of Nitrosococcus wardiae strain D1FHST reveals the archetypal metabolic capacity of ammonia-oxidizing Gammaproteobacteria.</title>
        <authorList>
            <person name="Wang L."/>
            <person name="Lim C.K."/>
            <person name="Hanson T.E."/>
            <person name="Dang H."/>
            <person name="Klotz M.G."/>
        </authorList>
    </citation>
    <scope>NUCLEOTIDE SEQUENCE [LARGE SCALE GENOMIC DNA]</scope>
    <source>
        <strain evidence="3 4">D1FHS</strain>
    </source>
</reference>
<evidence type="ECO:0000256" key="1">
    <source>
        <dbReference type="SAM" id="SignalP"/>
    </source>
</evidence>
<keyword evidence="4" id="KW-1185">Reference proteome</keyword>
<dbReference type="InterPro" id="IPR011992">
    <property type="entry name" value="EF-hand-dom_pair"/>
</dbReference>
<organism evidence="3 4">
    <name type="scientific">Nitrosococcus wardiae</name>
    <dbReference type="NCBI Taxonomy" id="1814290"/>
    <lineage>
        <taxon>Bacteria</taxon>
        <taxon>Pseudomonadati</taxon>
        <taxon>Pseudomonadota</taxon>
        <taxon>Gammaproteobacteria</taxon>
        <taxon>Chromatiales</taxon>
        <taxon>Chromatiaceae</taxon>
        <taxon>Nitrosococcus</taxon>
    </lineage>
</organism>
<feature type="signal peptide" evidence="1">
    <location>
        <begin position="1"/>
        <end position="33"/>
    </location>
</feature>
<dbReference type="EMBL" id="CP038033">
    <property type="protein sequence ID" value="QBQ54187.1"/>
    <property type="molecule type" value="Genomic_DNA"/>
</dbReference>
<accession>A0A4P7BXY6</accession>
<dbReference type="InterPro" id="IPR018247">
    <property type="entry name" value="EF_Hand_1_Ca_BS"/>
</dbReference>
<evidence type="ECO:0000259" key="2">
    <source>
        <dbReference type="PROSITE" id="PS50222"/>
    </source>
</evidence>
<dbReference type="Pfam" id="PF13202">
    <property type="entry name" value="EF-hand_5"/>
    <property type="match status" value="2"/>
</dbReference>
<dbReference type="SUPFAM" id="SSF47473">
    <property type="entry name" value="EF-hand"/>
    <property type="match status" value="1"/>
</dbReference>
<dbReference type="GO" id="GO:0005509">
    <property type="term" value="F:calcium ion binding"/>
    <property type="evidence" value="ECO:0007669"/>
    <property type="project" value="InterPro"/>
</dbReference>
<dbReference type="AlphaFoldDB" id="A0A4P7BXY6"/>
<sequence>MNNPILRIMQIKKSRVFVFFATLLLLLTGSTLAANQDTSPPLVEEEQWGTRQPTFTELDKNLDGFISKDEAEEWSELSKNNKFDQIDQNNDNKINYSEFRAFQEKKIKESIKEFTKPRE</sequence>
<feature type="domain" description="EF-hand" evidence="2">
    <location>
        <begin position="83"/>
        <end position="109"/>
    </location>
</feature>
<protein>
    <recommendedName>
        <fullName evidence="2">EF-hand domain-containing protein</fullName>
    </recommendedName>
</protein>
<dbReference type="Proteomes" id="UP000294325">
    <property type="component" value="Chromosome"/>
</dbReference>
<dbReference type="InterPro" id="IPR002048">
    <property type="entry name" value="EF_hand_dom"/>
</dbReference>
<dbReference type="OrthoDB" id="5772105at2"/>
<feature type="chain" id="PRO_5020981300" description="EF-hand domain-containing protein" evidence="1">
    <location>
        <begin position="34"/>
        <end position="119"/>
    </location>
</feature>
<name>A0A4P7BXY6_9GAMM</name>
<dbReference type="PROSITE" id="PS50222">
    <property type="entry name" value="EF_HAND_2"/>
    <property type="match status" value="1"/>
</dbReference>
<proteinExistence type="predicted"/>